<feature type="region of interest" description="Disordered" evidence="1">
    <location>
        <begin position="1"/>
        <end position="21"/>
    </location>
</feature>
<dbReference type="RefSeq" id="WP_135671159.1">
    <property type="nucleotide sequence ID" value="NZ_RQGN01000057.1"/>
</dbReference>
<dbReference type="GO" id="GO:0003677">
    <property type="term" value="F:DNA binding"/>
    <property type="evidence" value="ECO:0007669"/>
    <property type="project" value="UniProtKB-KW"/>
</dbReference>
<dbReference type="Proteomes" id="UP000298429">
    <property type="component" value="Unassembled WGS sequence"/>
</dbReference>
<dbReference type="OrthoDB" id="344911at2"/>
<proteinExistence type="predicted"/>
<evidence type="ECO:0000256" key="1">
    <source>
        <dbReference type="SAM" id="MobiDB-lite"/>
    </source>
</evidence>
<gene>
    <name evidence="3" type="ORF">EHQ76_11880</name>
</gene>
<dbReference type="Pfam" id="PF12728">
    <property type="entry name" value="HTH_17"/>
    <property type="match status" value="1"/>
</dbReference>
<feature type="compositionally biased region" description="Basic and acidic residues" evidence="1">
    <location>
        <begin position="1"/>
        <end position="10"/>
    </location>
</feature>
<dbReference type="SUPFAM" id="SSF46955">
    <property type="entry name" value="Putative DNA-binding domain"/>
    <property type="match status" value="1"/>
</dbReference>
<evidence type="ECO:0000313" key="4">
    <source>
        <dbReference type="Proteomes" id="UP000298429"/>
    </source>
</evidence>
<organism evidence="3 4">
    <name type="scientific">Leptospira barantonii</name>
    <dbReference type="NCBI Taxonomy" id="2023184"/>
    <lineage>
        <taxon>Bacteria</taxon>
        <taxon>Pseudomonadati</taxon>
        <taxon>Spirochaetota</taxon>
        <taxon>Spirochaetia</taxon>
        <taxon>Leptospirales</taxon>
        <taxon>Leptospiraceae</taxon>
        <taxon>Leptospira</taxon>
    </lineage>
</organism>
<comment type="caution">
    <text evidence="3">The sequence shown here is derived from an EMBL/GenBank/DDBJ whole genome shotgun (WGS) entry which is preliminary data.</text>
</comment>
<dbReference type="EMBL" id="RQGN01000057">
    <property type="protein sequence ID" value="TGM00532.1"/>
    <property type="molecule type" value="Genomic_DNA"/>
</dbReference>
<dbReference type="InterPro" id="IPR009061">
    <property type="entry name" value="DNA-bd_dom_put_sf"/>
</dbReference>
<reference evidence="3 4" key="1">
    <citation type="journal article" date="2019" name="PLoS Negl. Trop. Dis.">
        <title>Revisiting the worldwide diversity of Leptospira species in the environment.</title>
        <authorList>
            <person name="Vincent A.T."/>
            <person name="Schiettekatte O."/>
            <person name="Bourhy P."/>
            <person name="Veyrier F.J."/>
            <person name="Picardeau M."/>
        </authorList>
    </citation>
    <scope>NUCLEOTIDE SEQUENCE [LARGE SCALE GENOMIC DNA]</scope>
    <source>
        <strain evidence="3 4">201702444</strain>
    </source>
</reference>
<accession>A0A5F2B4S0</accession>
<protein>
    <submittedName>
        <fullName evidence="3">DNA-binding protein</fullName>
    </submittedName>
</protein>
<feature type="region of interest" description="Disordered" evidence="1">
    <location>
        <begin position="39"/>
        <end position="65"/>
    </location>
</feature>
<name>A0A5F2B4S0_9LEPT</name>
<evidence type="ECO:0000313" key="3">
    <source>
        <dbReference type="EMBL" id="TGM00532.1"/>
    </source>
</evidence>
<sequence>MIEIKKKMDQVRSQNEGSSKKVVGFSQEGSLYKNSFGKEHSKKVSSLPMQTNPAIPKEPRDTMTPKEVAALLKRSVRRVGDYRREGLLGKFWKLRDGSVLYSRIGVEEFFRSHFVESDDSCE</sequence>
<feature type="domain" description="Helix-turn-helix" evidence="2">
    <location>
        <begin position="63"/>
        <end position="112"/>
    </location>
</feature>
<evidence type="ECO:0000259" key="2">
    <source>
        <dbReference type="Pfam" id="PF12728"/>
    </source>
</evidence>
<dbReference type="InterPro" id="IPR041657">
    <property type="entry name" value="HTH_17"/>
</dbReference>
<keyword evidence="3" id="KW-0238">DNA-binding</keyword>
<dbReference type="AlphaFoldDB" id="A0A5F2B4S0"/>